<keyword evidence="2" id="KW-1185">Reference proteome</keyword>
<reference evidence="1 2" key="1">
    <citation type="submission" date="2024-02" db="EMBL/GenBank/DDBJ databases">
        <authorList>
            <person name="Chen Y."/>
            <person name="Shah S."/>
            <person name="Dougan E. K."/>
            <person name="Thang M."/>
            <person name="Chan C."/>
        </authorList>
    </citation>
    <scope>NUCLEOTIDE SEQUENCE [LARGE SCALE GENOMIC DNA]</scope>
</reference>
<gene>
    <name evidence="1" type="ORF">CCMP2556_LOCUS23485</name>
</gene>
<protein>
    <submittedName>
        <fullName evidence="1">Uncharacterized protein</fullName>
    </submittedName>
</protein>
<sequence length="102" mass="10934">MYAWTAPRSLGITSNILQLASGNMSSPTCASSCLQDGGWTQSLGLSLGLSSQKGRKRRSLRDAEAKMEPTEPAGPWPSTTIQEVSRRGSVSPQSQLPNTRDL</sequence>
<dbReference type="EMBL" id="CAXAMN010014969">
    <property type="protein sequence ID" value="CAK9044706.1"/>
    <property type="molecule type" value="Genomic_DNA"/>
</dbReference>
<evidence type="ECO:0000313" key="2">
    <source>
        <dbReference type="Proteomes" id="UP001642484"/>
    </source>
</evidence>
<organism evidence="1 2">
    <name type="scientific">Durusdinium trenchii</name>
    <dbReference type="NCBI Taxonomy" id="1381693"/>
    <lineage>
        <taxon>Eukaryota</taxon>
        <taxon>Sar</taxon>
        <taxon>Alveolata</taxon>
        <taxon>Dinophyceae</taxon>
        <taxon>Suessiales</taxon>
        <taxon>Symbiodiniaceae</taxon>
        <taxon>Durusdinium</taxon>
    </lineage>
</organism>
<proteinExistence type="predicted"/>
<name>A0ABP0M134_9DINO</name>
<evidence type="ECO:0000313" key="1">
    <source>
        <dbReference type="EMBL" id="CAK9044706.1"/>
    </source>
</evidence>
<dbReference type="Proteomes" id="UP001642484">
    <property type="component" value="Unassembled WGS sequence"/>
</dbReference>
<comment type="caution">
    <text evidence="1">The sequence shown here is derived from an EMBL/GenBank/DDBJ whole genome shotgun (WGS) entry which is preliminary data.</text>
</comment>
<accession>A0ABP0M134</accession>